<dbReference type="Pfam" id="PF11454">
    <property type="entry name" value="DUF3016"/>
    <property type="match status" value="1"/>
</dbReference>
<comment type="caution">
    <text evidence="2">The sequence shown here is derived from an EMBL/GenBank/DDBJ whole genome shotgun (WGS) entry which is preliminary data.</text>
</comment>
<evidence type="ECO:0000313" key="2">
    <source>
        <dbReference type="EMBL" id="TDK67236.1"/>
    </source>
</evidence>
<reference evidence="2 3" key="1">
    <citation type="submission" date="2019-03" db="EMBL/GenBank/DDBJ databases">
        <title>Sapientia aquatica gen. nov., sp. nov., isolated from a crater lake.</title>
        <authorList>
            <person name="Felfoldi T."/>
            <person name="Szabo A."/>
            <person name="Toth E."/>
            <person name="Schumann P."/>
            <person name="Keki Z."/>
            <person name="Marialigeti K."/>
            <person name="Mathe I."/>
        </authorList>
    </citation>
    <scope>NUCLEOTIDE SEQUENCE [LARGE SCALE GENOMIC DNA]</scope>
    <source>
        <strain evidence="2 3">SA-152</strain>
    </source>
</reference>
<organism evidence="2 3">
    <name type="scientific">Sapientia aquatica</name>
    <dbReference type="NCBI Taxonomy" id="1549640"/>
    <lineage>
        <taxon>Bacteria</taxon>
        <taxon>Pseudomonadati</taxon>
        <taxon>Pseudomonadota</taxon>
        <taxon>Betaproteobacteria</taxon>
        <taxon>Burkholderiales</taxon>
        <taxon>Oxalobacteraceae</taxon>
        <taxon>Sapientia</taxon>
    </lineage>
</organism>
<dbReference type="OrthoDB" id="195620at2"/>
<protein>
    <submittedName>
        <fullName evidence="2">DUF3016 domain-containing protein</fullName>
    </submittedName>
</protein>
<accession>A0A4R5W5C9</accession>
<feature type="signal peptide" evidence="1">
    <location>
        <begin position="1"/>
        <end position="30"/>
    </location>
</feature>
<sequence length="179" mass="20156">MNKLINRTIQTLAASAFITLVAIGATVANAGEVTVTWQEPAKYTDIRAGEQNREQFEAALFKNFDGIFAELAKKLPDGVHWQVTVTDLDLAGDVMPVGTTGREMRIVKQNDRPAISFTSKLLDADNKVINEAQVELKDPNFFSRSAAIIGKDRKTYPYEEFMINQWFERQQNSLVFPKK</sequence>
<evidence type="ECO:0000313" key="3">
    <source>
        <dbReference type="Proteomes" id="UP000294829"/>
    </source>
</evidence>
<proteinExistence type="predicted"/>
<gene>
    <name evidence="2" type="ORF">E2I14_05600</name>
</gene>
<name>A0A4R5W5C9_9BURK</name>
<feature type="chain" id="PRO_5020323108" evidence="1">
    <location>
        <begin position="31"/>
        <end position="179"/>
    </location>
</feature>
<dbReference type="Proteomes" id="UP000294829">
    <property type="component" value="Unassembled WGS sequence"/>
</dbReference>
<keyword evidence="1" id="KW-0732">Signal</keyword>
<dbReference type="AlphaFoldDB" id="A0A4R5W5C9"/>
<evidence type="ECO:0000256" key="1">
    <source>
        <dbReference type="SAM" id="SignalP"/>
    </source>
</evidence>
<dbReference type="InterPro" id="IPR021557">
    <property type="entry name" value="DUF3016"/>
</dbReference>
<dbReference type="RefSeq" id="WP_133326288.1">
    <property type="nucleotide sequence ID" value="NZ_SMYL01000002.1"/>
</dbReference>
<dbReference type="EMBL" id="SMYL01000002">
    <property type="protein sequence ID" value="TDK67236.1"/>
    <property type="molecule type" value="Genomic_DNA"/>
</dbReference>
<keyword evidence="3" id="KW-1185">Reference proteome</keyword>